<accession>C0EEI4</accession>
<dbReference type="AlphaFoldDB" id="C0EEI4"/>
<organism evidence="1 2">
    <name type="scientific">[Clostridium] methylpentosum DSM 5476</name>
    <dbReference type="NCBI Taxonomy" id="537013"/>
    <lineage>
        <taxon>Bacteria</taxon>
        <taxon>Bacillati</taxon>
        <taxon>Bacillota</taxon>
        <taxon>Clostridia</taxon>
        <taxon>Eubacteriales</taxon>
        <taxon>Oscillospiraceae</taxon>
        <taxon>Oscillospiraceae incertae sedis</taxon>
    </lineage>
</organism>
<evidence type="ECO:0000313" key="2">
    <source>
        <dbReference type="Proteomes" id="UP000003340"/>
    </source>
</evidence>
<reference evidence="1 2" key="2">
    <citation type="submission" date="2009-02" db="EMBL/GenBank/DDBJ databases">
        <title>Draft genome sequence of Clostridium methylpentosum (DSM 5476).</title>
        <authorList>
            <person name="Sudarsanam P."/>
            <person name="Ley R."/>
            <person name="Guruge J."/>
            <person name="Turnbaugh P.J."/>
            <person name="Mahowald M."/>
            <person name="Liep D."/>
            <person name="Gordon J."/>
        </authorList>
    </citation>
    <scope>NUCLEOTIDE SEQUENCE [LARGE SCALE GENOMIC DNA]</scope>
    <source>
        <strain evidence="1 2">DSM 5476</strain>
    </source>
</reference>
<evidence type="ECO:0000313" key="1">
    <source>
        <dbReference type="EMBL" id="EEG30109.1"/>
    </source>
</evidence>
<dbReference type="EMBL" id="ACEC01000073">
    <property type="protein sequence ID" value="EEG30109.1"/>
    <property type="molecule type" value="Genomic_DNA"/>
</dbReference>
<sequence>MVDKSQLIFTGFFDLILPIQFAIINKYGCFWIEIEGILYFIYLTELSFGQTGFQQ</sequence>
<reference evidence="1 2" key="1">
    <citation type="submission" date="2009-01" db="EMBL/GenBank/DDBJ databases">
        <authorList>
            <person name="Fulton L."/>
            <person name="Clifton S."/>
            <person name="Fulton B."/>
            <person name="Xu J."/>
            <person name="Minx P."/>
            <person name="Pepin K.H."/>
            <person name="Johnson M."/>
            <person name="Bhonagiri V."/>
            <person name="Nash W.E."/>
            <person name="Mardis E.R."/>
            <person name="Wilson R.K."/>
        </authorList>
    </citation>
    <scope>NUCLEOTIDE SEQUENCE [LARGE SCALE GENOMIC DNA]</scope>
    <source>
        <strain evidence="1 2">DSM 5476</strain>
    </source>
</reference>
<gene>
    <name evidence="1" type="ORF">CLOSTMETH_02270</name>
</gene>
<dbReference type="HOGENOM" id="CLU_3024028_0_0_9"/>
<name>C0EEI4_9FIRM</name>
<dbReference type="Proteomes" id="UP000003340">
    <property type="component" value="Unassembled WGS sequence"/>
</dbReference>
<keyword evidence="2" id="KW-1185">Reference proteome</keyword>
<proteinExistence type="predicted"/>
<protein>
    <submittedName>
        <fullName evidence="1">Uncharacterized protein</fullName>
    </submittedName>
</protein>
<comment type="caution">
    <text evidence="1">The sequence shown here is derived from an EMBL/GenBank/DDBJ whole genome shotgun (WGS) entry which is preliminary data.</text>
</comment>